<protein>
    <submittedName>
        <fullName evidence="4">Adenylate cyclase</fullName>
    </submittedName>
</protein>
<dbReference type="InterPro" id="IPR003660">
    <property type="entry name" value="HAMP_dom"/>
</dbReference>
<dbReference type="STRING" id="1921010.MMIC_P1346"/>
<feature type="domain" description="Guanylate cyclase" evidence="2">
    <location>
        <begin position="261"/>
        <end position="391"/>
    </location>
</feature>
<dbReference type="GO" id="GO:0035556">
    <property type="term" value="P:intracellular signal transduction"/>
    <property type="evidence" value="ECO:0007669"/>
    <property type="project" value="InterPro"/>
</dbReference>
<dbReference type="RefSeq" id="WP_072659702.1">
    <property type="nucleotide sequence ID" value="NZ_BDFD01000010.1"/>
</dbReference>
<dbReference type="PROSITE" id="PS50885">
    <property type="entry name" value="HAMP"/>
    <property type="match status" value="1"/>
</dbReference>
<dbReference type="CDD" id="cd07302">
    <property type="entry name" value="CHD"/>
    <property type="match status" value="1"/>
</dbReference>
<name>A0A1L8CN92_9PROT</name>
<dbReference type="InterPro" id="IPR029787">
    <property type="entry name" value="Nucleotide_cyclase"/>
</dbReference>
<dbReference type="InterPro" id="IPR001054">
    <property type="entry name" value="A/G_cyclase"/>
</dbReference>
<dbReference type="SMART" id="SM00044">
    <property type="entry name" value="CYCc"/>
    <property type="match status" value="1"/>
</dbReference>
<evidence type="ECO:0000313" key="5">
    <source>
        <dbReference type="Proteomes" id="UP000231632"/>
    </source>
</evidence>
<evidence type="ECO:0000259" key="3">
    <source>
        <dbReference type="PROSITE" id="PS50885"/>
    </source>
</evidence>
<accession>A0A1L8CN92</accession>
<feature type="transmembrane region" description="Helical" evidence="1">
    <location>
        <begin position="156"/>
        <end position="175"/>
    </location>
</feature>
<dbReference type="InterPro" id="IPR050697">
    <property type="entry name" value="Adenylyl/Guanylyl_Cyclase_3/4"/>
</dbReference>
<proteinExistence type="predicted"/>
<keyword evidence="1" id="KW-0472">Membrane</keyword>
<dbReference type="Gene3D" id="6.10.340.10">
    <property type="match status" value="1"/>
</dbReference>
<dbReference type="Gene3D" id="3.30.70.1230">
    <property type="entry name" value="Nucleotide cyclase"/>
    <property type="match status" value="1"/>
</dbReference>
<dbReference type="AlphaFoldDB" id="A0A1L8CN92"/>
<keyword evidence="1" id="KW-1133">Transmembrane helix</keyword>
<dbReference type="Proteomes" id="UP000231632">
    <property type="component" value="Unassembled WGS sequence"/>
</dbReference>
<reference evidence="4 5" key="1">
    <citation type="journal article" date="2017" name="Arch. Microbiol.">
        <title>Mariprofundus micogutta sp. nov., a novel iron-oxidizing zetaproteobacterium isolated from a deep-sea hydrothermal field at the Bayonnaise knoll of the Izu-Ogasawara arc, and a description of Mariprofundales ord. nov. and Zetaproteobacteria classis nov.</title>
        <authorList>
            <person name="Makita H."/>
            <person name="Tanaka E."/>
            <person name="Mitsunobu S."/>
            <person name="Miyazaki M."/>
            <person name="Nunoura T."/>
            <person name="Uematsu K."/>
            <person name="Takaki Y."/>
            <person name="Nishi S."/>
            <person name="Shimamura S."/>
            <person name="Takai K."/>
        </authorList>
    </citation>
    <scope>NUCLEOTIDE SEQUENCE [LARGE SCALE GENOMIC DNA]</scope>
    <source>
        <strain evidence="4 5">ET2</strain>
    </source>
</reference>
<gene>
    <name evidence="4" type="ORF">MMIC_P1346</name>
</gene>
<feature type="transmembrane region" description="Helical" evidence="1">
    <location>
        <begin position="6"/>
        <end position="27"/>
    </location>
</feature>
<dbReference type="GO" id="GO:0016020">
    <property type="term" value="C:membrane"/>
    <property type="evidence" value="ECO:0007669"/>
    <property type="project" value="InterPro"/>
</dbReference>
<dbReference type="GO" id="GO:0004016">
    <property type="term" value="F:adenylate cyclase activity"/>
    <property type="evidence" value="ECO:0007669"/>
    <property type="project" value="UniProtKB-ARBA"/>
</dbReference>
<comment type="caution">
    <text evidence="4">The sequence shown here is derived from an EMBL/GenBank/DDBJ whole genome shotgun (WGS) entry which is preliminary data.</text>
</comment>
<dbReference type="GO" id="GO:0009190">
    <property type="term" value="P:cyclic nucleotide biosynthetic process"/>
    <property type="evidence" value="ECO:0007669"/>
    <property type="project" value="InterPro"/>
</dbReference>
<evidence type="ECO:0000256" key="1">
    <source>
        <dbReference type="SAM" id="Phobius"/>
    </source>
</evidence>
<dbReference type="PANTHER" id="PTHR43081:SF1">
    <property type="entry name" value="ADENYLATE CYCLASE, TERMINAL-DIFFERENTIATION SPECIFIC"/>
    <property type="match status" value="1"/>
</dbReference>
<sequence length="467" mass="51882">MSLRMLWSLFTIILVAVVAVVMMASIAEIEKRAWKDSEQQQAKLLITLLSDELKMPMVAGSTAEVDTLIKMFKHRVPGTSVFLRWASGHTESFSDSAIPDEIEAVNKLPGEAAAIEGQDRWYGMGVNYNTTQLGTISMYFPGKSWRENDLQIKMNLTATAASIALLAALLVYGLSGRTVNQLRMLARGSKRLGSGDYSVHLPIRSSNEFGKAFNQFNLMVSSLEQREKVYDLYGRYQRPQLVADEYDRNTFRSDHLSREVSVLAIDMIAFNAYAQQSRDDELIPMLNRIFALFQQIIQEFGGHVDQISGDKMIALFNHPFDLKCHENQAVKAGLAVIQASENMALKRPDGGHVGFRVGMAIGEVSVGHLGVGRRKEFTVIGEPLSLAAQIAKIGDAQTLTAQYGTMLALGHGFKQKELGQKRLPNGRELRCISILAGEAYVNQEIDEVLAKALVRAEPDDMYEDEGW</sequence>
<keyword evidence="1" id="KW-0812">Transmembrane</keyword>
<dbReference type="PANTHER" id="PTHR43081">
    <property type="entry name" value="ADENYLATE CYCLASE, TERMINAL-DIFFERENTIATION SPECIFIC-RELATED"/>
    <property type="match status" value="1"/>
</dbReference>
<dbReference type="SUPFAM" id="SSF158472">
    <property type="entry name" value="HAMP domain-like"/>
    <property type="match status" value="1"/>
</dbReference>
<dbReference type="SUPFAM" id="SSF55073">
    <property type="entry name" value="Nucleotide cyclase"/>
    <property type="match status" value="1"/>
</dbReference>
<keyword evidence="5" id="KW-1185">Reference proteome</keyword>
<dbReference type="PROSITE" id="PS50125">
    <property type="entry name" value="GUANYLATE_CYCLASE_2"/>
    <property type="match status" value="1"/>
</dbReference>
<feature type="domain" description="HAMP" evidence="3">
    <location>
        <begin position="176"/>
        <end position="228"/>
    </location>
</feature>
<organism evidence="4 5">
    <name type="scientific">Mariprofundus micogutta</name>
    <dbReference type="NCBI Taxonomy" id="1921010"/>
    <lineage>
        <taxon>Bacteria</taxon>
        <taxon>Pseudomonadati</taxon>
        <taxon>Pseudomonadota</taxon>
        <taxon>Candidatius Mariprofundia</taxon>
        <taxon>Mariprofundales</taxon>
        <taxon>Mariprofundaceae</taxon>
        <taxon>Mariprofundus</taxon>
    </lineage>
</organism>
<evidence type="ECO:0000259" key="2">
    <source>
        <dbReference type="PROSITE" id="PS50125"/>
    </source>
</evidence>
<dbReference type="EMBL" id="BDFD01000010">
    <property type="protein sequence ID" value="GAV20381.1"/>
    <property type="molecule type" value="Genomic_DNA"/>
</dbReference>
<dbReference type="Pfam" id="PF00672">
    <property type="entry name" value="HAMP"/>
    <property type="match status" value="1"/>
</dbReference>
<dbReference type="Pfam" id="PF00211">
    <property type="entry name" value="Guanylate_cyc"/>
    <property type="match status" value="1"/>
</dbReference>
<evidence type="ECO:0000313" key="4">
    <source>
        <dbReference type="EMBL" id="GAV20381.1"/>
    </source>
</evidence>
<dbReference type="CDD" id="cd06225">
    <property type="entry name" value="HAMP"/>
    <property type="match status" value="1"/>
</dbReference>
<dbReference type="SMART" id="SM00304">
    <property type="entry name" value="HAMP"/>
    <property type="match status" value="1"/>
</dbReference>